<reference evidence="7" key="1">
    <citation type="submission" date="2024-05" db="EMBL/GenBank/DDBJ databases">
        <title>Whole genome shotgun sequence of Streptomyces hydrogenans NBRC 13475.</title>
        <authorList>
            <person name="Komaki H."/>
            <person name="Tamura T."/>
        </authorList>
    </citation>
    <scope>NUCLEOTIDE SEQUENCE</scope>
    <source>
        <strain evidence="7">NBRC 13475</strain>
    </source>
</reference>
<accession>A0ABQ3PQC7</accession>
<comment type="caution">
    <text evidence="7">The sequence shown here is derived from an EMBL/GenBank/DDBJ whole genome shotgun (WGS) entry which is preliminary data.</text>
</comment>
<dbReference type="Proteomes" id="UP001052739">
    <property type="component" value="Unassembled WGS sequence"/>
</dbReference>
<feature type="domain" description="Methylamine utilisation protein MauE" evidence="6">
    <location>
        <begin position="2"/>
        <end position="104"/>
    </location>
</feature>
<evidence type="ECO:0000256" key="2">
    <source>
        <dbReference type="ARBA" id="ARBA00022692"/>
    </source>
</evidence>
<dbReference type="EMBL" id="BNDW01000117">
    <property type="protein sequence ID" value="GHI27221.1"/>
    <property type="molecule type" value="Genomic_DNA"/>
</dbReference>
<evidence type="ECO:0000256" key="1">
    <source>
        <dbReference type="ARBA" id="ARBA00004141"/>
    </source>
</evidence>
<keyword evidence="3 5" id="KW-1133">Transmembrane helix</keyword>
<keyword evidence="4 5" id="KW-0472">Membrane</keyword>
<dbReference type="Pfam" id="PF07291">
    <property type="entry name" value="MauE"/>
    <property type="match status" value="1"/>
</dbReference>
<gene>
    <name evidence="7" type="ORF">Shyd_85920</name>
</gene>
<evidence type="ECO:0000259" key="6">
    <source>
        <dbReference type="Pfam" id="PF07291"/>
    </source>
</evidence>
<dbReference type="InterPro" id="IPR009908">
    <property type="entry name" value="Methylamine_util_MauE"/>
</dbReference>
<proteinExistence type="predicted"/>
<feature type="transmembrane region" description="Helical" evidence="5">
    <location>
        <begin position="17"/>
        <end position="35"/>
    </location>
</feature>
<protein>
    <recommendedName>
        <fullName evidence="6">Methylamine utilisation protein MauE domain-containing protein</fullName>
    </recommendedName>
</protein>
<keyword evidence="8" id="KW-1185">Reference proteome</keyword>
<keyword evidence="2 5" id="KW-0812">Transmembrane</keyword>
<evidence type="ECO:0000256" key="3">
    <source>
        <dbReference type="ARBA" id="ARBA00022989"/>
    </source>
</evidence>
<name>A0ABQ3PQC7_9ACTN</name>
<evidence type="ECO:0000256" key="4">
    <source>
        <dbReference type="ARBA" id="ARBA00023136"/>
    </source>
</evidence>
<sequence length="122" mass="12914">MQAVRAFRVLPEAWVEMVAYGMPALEIGLSLLLLFGVGGRLGAVVSTVLLMVFITGLVQAWARGLSVDCGCFGGGGEVDPSETRYGQEISRDLVLFAVSLWLCFRRSASSAASHPPINGTPA</sequence>
<feature type="transmembrane region" description="Helical" evidence="5">
    <location>
        <begin position="42"/>
        <end position="62"/>
    </location>
</feature>
<organism evidence="7 8">
    <name type="scientific">Streptomyces hydrogenans</name>
    <dbReference type="NCBI Taxonomy" id="1873719"/>
    <lineage>
        <taxon>Bacteria</taxon>
        <taxon>Bacillati</taxon>
        <taxon>Actinomycetota</taxon>
        <taxon>Actinomycetes</taxon>
        <taxon>Kitasatosporales</taxon>
        <taxon>Streptomycetaceae</taxon>
        <taxon>Streptomyces</taxon>
    </lineage>
</organism>
<comment type="subcellular location">
    <subcellularLocation>
        <location evidence="1">Membrane</location>
        <topology evidence="1">Multi-pass membrane protein</topology>
    </subcellularLocation>
</comment>
<evidence type="ECO:0000313" key="8">
    <source>
        <dbReference type="Proteomes" id="UP001052739"/>
    </source>
</evidence>
<evidence type="ECO:0000256" key="5">
    <source>
        <dbReference type="SAM" id="Phobius"/>
    </source>
</evidence>
<evidence type="ECO:0000313" key="7">
    <source>
        <dbReference type="EMBL" id="GHI27221.1"/>
    </source>
</evidence>